<evidence type="ECO:0000313" key="2">
    <source>
        <dbReference type="Proteomes" id="UP000799755"/>
    </source>
</evidence>
<proteinExistence type="predicted"/>
<reference evidence="1" key="1">
    <citation type="journal article" date="2020" name="Stud. Mycol.">
        <title>101 Dothideomycetes genomes: a test case for predicting lifestyles and emergence of pathogens.</title>
        <authorList>
            <person name="Haridas S."/>
            <person name="Albert R."/>
            <person name="Binder M."/>
            <person name="Bloem J."/>
            <person name="Labutti K."/>
            <person name="Salamov A."/>
            <person name="Andreopoulos B."/>
            <person name="Baker S."/>
            <person name="Barry K."/>
            <person name="Bills G."/>
            <person name="Bluhm B."/>
            <person name="Cannon C."/>
            <person name="Castanera R."/>
            <person name="Culley D."/>
            <person name="Daum C."/>
            <person name="Ezra D."/>
            <person name="Gonzalez J."/>
            <person name="Henrissat B."/>
            <person name="Kuo A."/>
            <person name="Liang C."/>
            <person name="Lipzen A."/>
            <person name="Lutzoni F."/>
            <person name="Magnuson J."/>
            <person name="Mondo S."/>
            <person name="Nolan M."/>
            <person name="Ohm R."/>
            <person name="Pangilinan J."/>
            <person name="Park H.-J."/>
            <person name="Ramirez L."/>
            <person name="Alfaro M."/>
            <person name="Sun H."/>
            <person name="Tritt A."/>
            <person name="Yoshinaga Y."/>
            <person name="Zwiers L.-H."/>
            <person name="Turgeon B."/>
            <person name="Goodwin S."/>
            <person name="Spatafora J."/>
            <person name="Crous P."/>
            <person name="Grigoriev I."/>
        </authorList>
    </citation>
    <scope>NUCLEOTIDE SEQUENCE</scope>
    <source>
        <strain evidence="1">ATCC 200398</strain>
    </source>
</reference>
<sequence length="257" mass="29093">MRIWDDYRMMPALVILCYAARFHRISQRILPVHCGYHGGATRKYMPSRLTERILETHIQHDGVDRYPAVRSRIRENICQCADIPLVCDMRMESYGGMGNDYLIRRCPGNQDPRGQCNVTLLAYGSVKGFFLALQSNVNWKAAQRLFLSNSSSSHPRIPSPSSAVPPPLASASRWMSLYQQFSSSKPIQSMVYCSALRSPLSATGLCEWAPRLSIMTRDPTPLRSDFFKTVNPQRQSTNSLGTEVLIEQSKIAYLEIL</sequence>
<keyword evidence="2" id="KW-1185">Reference proteome</keyword>
<dbReference type="Proteomes" id="UP000799755">
    <property type="component" value="Unassembled WGS sequence"/>
</dbReference>
<accession>A0ACB6QRX0</accession>
<comment type="caution">
    <text evidence="1">The sequence shown here is derived from an EMBL/GenBank/DDBJ whole genome shotgun (WGS) entry which is preliminary data.</text>
</comment>
<name>A0ACB6QRX0_9PLEO</name>
<organism evidence="1 2">
    <name type="scientific">Lindgomyces ingoldianus</name>
    <dbReference type="NCBI Taxonomy" id="673940"/>
    <lineage>
        <taxon>Eukaryota</taxon>
        <taxon>Fungi</taxon>
        <taxon>Dikarya</taxon>
        <taxon>Ascomycota</taxon>
        <taxon>Pezizomycotina</taxon>
        <taxon>Dothideomycetes</taxon>
        <taxon>Pleosporomycetidae</taxon>
        <taxon>Pleosporales</taxon>
        <taxon>Lindgomycetaceae</taxon>
        <taxon>Lindgomyces</taxon>
    </lineage>
</organism>
<dbReference type="EMBL" id="MU003511">
    <property type="protein sequence ID" value="KAF2469592.1"/>
    <property type="molecule type" value="Genomic_DNA"/>
</dbReference>
<gene>
    <name evidence="1" type="ORF">BDR25DRAFT_356322</name>
</gene>
<protein>
    <submittedName>
        <fullName evidence="1">Uncharacterized protein</fullName>
    </submittedName>
</protein>
<evidence type="ECO:0000313" key="1">
    <source>
        <dbReference type="EMBL" id="KAF2469592.1"/>
    </source>
</evidence>